<dbReference type="GO" id="GO:0016887">
    <property type="term" value="F:ATP hydrolysis activity"/>
    <property type="evidence" value="ECO:0007669"/>
    <property type="project" value="InterPro"/>
</dbReference>
<dbReference type="InterPro" id="IPR003439">
    <property type="entry name" value="ABC_transporter-like_ATP-bd"/>
</dbReference>
<gene>
    <name evidence="5" type="ORF">XD94_0063</name>
</gene>
<feature type="domain" description="ABC transporter" evidence="4">
    <location>
        <begin position="2"/>
        <end position="248"/>
    </location>
</feature>
<dbReference type="Gene3D" id="3.40.50.300">
    <property type="entry name" value="P-loop containing nucleotide triphosphate hydrolases"/>
    <property type="match status" value="2"/>
</dbReference>
<dbReference type="GO" id="GO:0005524">
    <property type="term" value="F:ATP binding"/>
    <property type="evidence" value="ECO:0007669"/>
    <property type="project" value="UniProtKB-KW"/>
</dbReference>
<feature type="domain" description="ABC transporter" evidence="4">
    <location>
        <begin position="338"/>
        <end position="549"/>
    </location>
</feature>
<keyword evidence="1" id="KW-0677">Repeat</keyword>
<dbReference type="PANTHER" id="PTHR19211">
    <property type="entry name" value="ATP-BINDING TRANSPORT PROTEIN-RELATED"/>
    <property type="match status" value="1"/>
</dbReference>
<accession>A0A101HSR8</accession>
<dbReference type="PANTHER" id="PTHR19211:SF14">
    <property type="entry name" value="ATP-BINDING CASSETTE SUB-FAMILY F MEMBER 1"/>
    <property type="match status" value="1"/>
</dbReference>
<protein>
    <submittedName>
        <fullName evidence="5">ABC transporter related protein</fullName>
    </submittedName>
</protein>
<dbReference type="SMART" id="SM00382">
    <property type="entry name" value="AAA"/>
    <property type="match status" value="2"/>
</dbReference>
<dbReference type="FunFam" id="3.40.50.300:FF:000011">
    <property type="entry name" value="Putative ABC transporter ATP-binding component"/>
    <property type="match status" value="1"/>
</dbReference>
<reference evidence="6" key="1">
    <citation type="journal article" date="2015" name="MBio">
        <title>Genome-Resolved Metagenomic Analysis Reveals Roles for Candidate Phyla and Other Microbial Community Members in Biogeochemical Transformations in Oil Reservoirs.</title>
        <authorList>
            <person name="Hu P."/>
            <person name="Tom L."/>
            <person name="Singh A."/>
            <person name="Thomas B.C."/>
            <person name="Baker B.J."/>
            <person name="Piceno Y.M."/>
            <person name="Andersen G.L."/>
            <person name="Banfield J.F."/>
        </authorList>
    </citation>
    <scope>NUCLEOTIDE SEQUENCE [LARGE SCALE GENOMIC DNA]</scope>
</reference>
<dbReference type="PROSITE" id="PS50893">
    <property type="entry name" value="ABC_TRANSPORTER_2"/>
    <property type="match status" value="2"/>
</dbReference>
<dbReference type="InterPro" id="IPR003593">
    <property type="entry name" value="AAA+_ATPase"/>
</dbReference>
<dbReference type="PATRIC" id="fig|1184387.3.peg.187"/>
<dbReference type="InterPro" id="IPR017871">
    <property type="entry name" value="ABC_transporter-like_CS"/>
</dbReference>
<dbReference type="PROSITE" id="PS00211">
    <property type="entry name" value="ABC_TRANSPORTER_1"/>
    <property type="match status" value="1"/>
</dbReference>
<evidence type="ECO:0000256" key="2">
    <source>
        <dbReference type="ARBA" id="ARBA00022741"/>
    </source>
</evidence>
<evidence type="ECO:0000259" key="4">
    <source>
        <dbReference type="PROSITE" id="PS50893"/>
    </source>
</evidence>
<sequence>MLQIHNLSVSFESVDVLKKVSLDLAAGEILAVTGANGAGKSTLLKSIKGEITPSEGKITIEQGIDPLLVNQEIADFYGTVKEYLLGAKKELFDIYEKLGSSVNDPMTYAELINEFHNVGGFEFEAKISSSLNEFGINVDNLDFPYMNFSHGQKRILSLVRGVLSGSNLFLLDEPTNHLDIEMTLRLEEIITSLSERGVGVIVVSHDRRFIDRVAHKTIFLKRGEAIGVRGGYSEMLAHLESDFLSRQKKSEEISKKIRQLELDATRRKSWSDSREASKRVASDKGHEGHMAAKLARRALAVQKRTERLIGELECEKPFVEKPVTVRIPKYGVPNRKMVMVEGLSFSYEENEVIREASVNIDTSDRVGLIGPNGSGKTTLMKCLVGILEPSSGRMYRNESVNWMYIPQNVAELFERGTPYEEIADLGLEVTAVRSHLANIGLKGEKAFSEIKKMSYGELMRLALLKSLLSKVEFIFMDEPTNHLDIESLEVLDRLLNDFAGGFFFISHDRQFIAEHGEKILTIEEGMLKSFEYSEEIDIDSFDCTKEILADSYDESNFRRSTKTFLHNSEEED</sequence>
<proteinExistence type="predicted"/>
<dbReference type="Proteomes" id="UP000054092">
    <property type="component" value="Unassembled WGS sequence"/>
</dbReference>
<evidence type="ECO:0000256" key="1">
    <source>
        <dbReference type="ARBA" id="ARBA00022737"/>
    </source>
</evidence>
<dbReference type="InterPro" id="IPR027417">
    <property type="entry name" value="P-loop_NTPase"/>
</dbReference>
<dbReference type="AlphaFoldDB" id="A0A101HSR8"/>
<dbReference type="EMBL" id="LGGP01000004">
    <property type="protein sequence ID" value="KUK82325.1"/>
    <property type="molecule type" value="Genomic_DNA"/>
</dbReference>
<comment type="caution">
    <text evidence="5">The sequence shown here is derived from an EMBL/GenBank/DDBJ whole genome shotgun (WGS) entry which is preliminary data.</text>
</comment>
<dbReference type="CDD" id="cd03221">
    <property type="entry name" value="ABCF_EF-3"/>
    <property type="match status" value="1"/>
</dbReference>
<evidence type="ECO:0000313" key="5">
    <source>
        <dbReference type="EMBL" id="KUK82325.1"/>
    </source>
</evidence>
<dbReference type="InterPro" id="IPR050611">
    <property type="entry name" value="ABCF"/>
</dbReference>
<name>A0A101HSR8_9BACT</name>
<evidence type="ECO:0000256" key="3">
    <source>
        <dbReference type="ARBA" id="ARBA00022840"/>
    </source>
</evidence>
<keyword evidence="2" id="KW-0547">Nucleotide-binding</keyword>
<evidence type="ECO:0000313" key="6">
    <source>
        <dbReference type="Proteomes" id="UP000054092"/>
    </source>
</evidence>
<keyword evidence="3" id="KW-0067">ATP-binding</keyword>
<organism evidence="5 6">
    <name type="scientific">Mesotoga prima</name>
    <dbReference type="NCBI Taxonomy" id="1184387"/>
    <lineage>
        <taxon>Bacteria</taxon>
        <taxon>Thermotogati</taxon>
        <taxon>Thermotogota</taxon>
        <taxon>Thermotogae</taxon>
        <taxon>Kosmotogales</taxon>
        <taxon>Kosmotogaceae</taxon>
        <taxon>Mesotoga</taxon>
    </lineage>
</organism>
<dbReference type="Pfam" id="PF00005">
    <property type="entry name" value="ABC_tran"/>
    <property type="match status" value="2"/>
</dbReference>
<dbReference type="SUPFAM" id="SSF52540">
    <property type="entry name" value="P-loop containing nucleoside triphosphate hydrolases"/>
    <property type="match status" value="2"/>
</dbReference>